<keyword evidence="3" id="KW-1185">Reference proteome</keyword>
<name>A0AA88SRS8_CHASR</name>
<proteinExistence type="predicted"/>
<comment type="caution">
    <text evidence="2">The sequence shown here is derived from an EMBL/GenBank/DDBJ whole genome shotgun (WGS) entry which is preliminary data.</text>
</comment>
<reference evidence="2" key="1">
    <citation type="submission" date="2023-07" db="EMBL/GenBank/DDBJ databases">
        <title>Chromosome-level Genome Assembly of Striped Snakehead (Channa striata).</title>
        <authorList>
            <person name="Liu H."/>
        </authorList>
    </citation>
    <scope>NUCLEOTIDE SEQUENCE</scope>
    <source>
        <strain evidence="2">Gz</strain>
        <tissue evidence="2">Muscle</tissue>
    </source>
</reference>
<dbReference type="Proteomes" id="UP001187415">
    <property type="component" value="Unassembled WGS sequence"/>
</dbReference>
<feature type="compositionally biased region" description="Basic and acidic residues" evidence="1">
    <location>
        <begin position="49"/>
        <end position="60"/>
    </location>
</feature>
<gene>
    <name evidence="2" type="ORF">Q5P01_008610</name>
</gene>
<feature type="region of interest" description="Disordered" evidence="1">
    <location>
        <begin position="1"/>
        <end position="69"/>
    </location>
</feature>
<dbReference type="AlphaFoldDB" id="A0AA88SRS8"/>
<organism evidence="2 3">
    <name type="scientific">Channa striata</name>
    <name type="common">Snakehead murrel</name>
    <name type="synonym">Ophicephalus striatus</name>
    <dbReference type="NCBI Taxonomy" id="64152"/>
    <lineage>
        <taxon>Eukaryota</taxon>
        <taxon>Metazoa</taxon>
        <taxon>Chordata</taxon>
        <taxon>Craniata</taxon>
        <taxon>Vertebrata</taxon>
        <taxon>Euteleostomi</taxon>
        <taxon>Actinopterygii</taxon>
        <taxon>Neopterygii</taxon>
        <taxon>Teleostei</taxon>
        <taxon>Neoteleostei</taxon>
        <taxon>Acanthomorphata</taxon>
        <taxon>Anabantaria</taxon>
        <taxon>Anabantiformes</taxon>
        <taxon>Channoidei</taxon>
        <taxon>Channidae</taxon>
        <taxon>Channa</taxon>
    </lineage>
</organism>
<evidence type="ECO:0000313" key="3">
    <source>
        <dbReference type="Proteomes" id="UP001187415"/>
    </source>
</evidence>
<protein>
    <submittedName>
        <fullName evidence="2">Uncharacterized protein</fullName>
    </submittedName>
</protein>
<accession>A0AA88SRS8</accession>
<dbReference type="EMBL" id="JAUPFM010000006">
    <property type="protein sequence ID" value="KAK2848776.1"/>
    <property type="molecule type" value="Genomic_DNA"/>
</dbReference>
<sequence>MLSPRDVTVSGRHTQQVRNAESGDVTAGNDGSGGKRRAAFPLQQIFSSWDREHEGARERSFTAAESGIE</sequence>
<evidence type="ECO:0000256" key="1">
    <source>
        <dbReference type="SAM" id="MobiDB-lite"/>
    </source>
</evidence>
<evidence type="ECO:0000313" key="2">
    <source>
        <dbReference type="EMBL" id="KAK2848776.1"/>
    </source>
</evidence>